<dbReference type="EMBL" id="CP009246">
    <property type="protein sequence ID" value="APT87571.1"/>
    <property type="molecule type" value="Genomic_DNA"/>
</dbReference>
<feature type="transmembrane region" description="Helical" evidence="8">
    <location>
        <begin position="71"/>
        <end position="90"/>
    </location>
</feature>
<evidence type="ECO:0000256" key="2">
    <source>
        <dbReference type="ARBA" id="ARBA00009142"/>
    </source>
</evidence>
<accession>A0A1L7CP19</accession>
<proteinExistence type="inferred from homology"/>
<keyword evidence="11" id="KW-1185">Reference proteome</keyword>
<dbReference type="GO" id="GO:0005886">
    <property type="term" value="C:plasma membrane"/>
    <property type="evidence" value="ECO:0007669"/>
    <property type="project" value="UniProtKB-SubCell"/>
</dbReference>
<dbReference type="Pfam" id="PF01925">
    <property type="entry name" value="TauE"/>
    <property type="match status" value="1"/>
</dbReference>
<protein>
    <recommendedName>
        <fullName evidence="8">Probable membrane transporter protein</fullName>
    </recommendedName>
</protein>
<feature type="transmembrane region" description="Helical" evidence="8">
    <location>
        <begin position="29"/>
        <end position="50"/>
    </location>
</feature>
<feature type="transmembrane region" description="Helical" evidence="8">
    <location>
        <begin position="197"/>
        <end position="214"/>
    </location>
</feature>
<evidence type="ECO:0000313" key="11">
    <source>
        <dbReference type="Proteomes" id="UP000185479"/>
    </source>
</evidence>
<evidence type="ECO:0000256" key="5">
    <source>
        <dbReference type="ARBA" id="ARBA00022692"/>
    </source>
</evidence>
<keyword evidence="3" id="KW-0813">Transport</keyword>
<keyword evidence="5 8" id="KW-0812">Transmembrane</keyword>
<dbReference type="PANTHER" id="PTHR30269">
    <property type="entry name" value="TRANSMEMBRANE PROTEIN YFCA"/>
    <property type="match status" value="1"/>
</dbReference>
<gene>
    <name evidence="10" type="ORF">CFL01nite_18900</name>
    <name evidence="9" type="ORF">CFLV_10685</name>
</gene>
<evidence type="ECO:0000256" key="3">
    <source>
        <dbReference type="ARBA" id="ARBA00022448"/>
    </source>
</evidence>
<keyword evidence="6 8" id="KW-1133">Transmembrane helix</keyword>
<dbReference type="OrthoDB" id="3872971at2"/>
<dbReference type="EMBL" id="BJNB01000033">
    <property type="protein sequence ID" value="GEB98395.1"/>
    <property type="molecule type" value="Genomic_DNA"/>
</dbReference>
<keyword evidence="7 8" id="KW-0472">Membrane</keyword>
<evidence type="ECO:0000256" key="4">
    <source>
        <dbReference type="ARBA" id="ARBA00022475"/>
    </source>
</evidence>
<comment type="subcellular location">
    <subcellularLocation>
        <location evidence="1 8">Cell membrane</location>
        <topology evidence="1 8">Multi-pass membrane protein</topology>
    </subcellularLocation>
</comment>
<dbReference type="STRING" id="28028.CFLV_10685"/>
<keyword evidence="4 8" id="KW-1003">Cell membrane</keyword>
<organism evidence="9 11">
    <name type="scientific">Corynebacterium flavescens</name>
    <dbReference type="NCBI Taxonomy" id="28028"/>
    <lineage>
        <taxon>Bacteria</taxon>
        <taxon>Bacillati</taxon>
        <taxon>Actinomycetota</taxon>
        <taxon>Actinomycetes</taxon>
        <taxon>Mycobacteriales</taxon>
        <taxon>Corynebacteriaceae</taxon>
        <taxon>Corynebacterium</taxon>
    </lineage>
</organism>
<feature type="transmembrane region" description="Helical" evidence="8">
    <location>
        <begin position="170"/>
        <end position="190"/>
    </location>
</feature>
<evidence type="ECO:0000313" key="10">
    <source>
        <dbReference type="EMBL" id="GEB98395.1"/>
    </source>
</evidence>
<evidence type="ECO:0000313" key="9">
    <source>
        <dbReference type="EMBL" id="APT87571.1"/>
    </source>
</evidence>
<dbReference type="KEGG" id="cfc:CFLV_10685"/>
<name>A0A1L7CP19_CORFL</name>
<feature type="transmembrane region" description="Helical" evidence="8">
    <location>
        <begin position="96"/>
        <end position="115"/>
    </location>
</feature>
<evidence type="ECO:0000256" key="8">
    <source>
        <dbReference type="RuleBase" id="RU363041"/>
    </source>
</evidence>
<dbReference type="InterPro" id="IPR002781">
    <property type="entry name" value="TM_pro_TauE-like"/>
</dbReference>
<sequence length="250" mass="26435">MTTIALSLLLSVFVGAILQRITGLGVGLVTGPVLTTVLGPLSGVTMVNGLSTINAVNNAWSVRKRTDWHRFRVLAGALLLGSLPAVWVVHVLNGPWLLIAVGASVLLALGISLFPTEKFRLDEHARIPMIIFGVIGGFMSTVAGIAGPALTVYARLSRWDYRDFVATLHPILLVANTVSFLLKVFLIGGLNFGGTPVWLWAAAVAMIFVGAWFGERINARISTSMAKRIATLLAAAGATVVLARGVTGLL</sequence>
<feature type="transmembrane region" description="Helical" evidence="8">
    <location>
        <begin position="226"/>
        <end position="246"/>
    </location>
</feature>
<reference evidence="9 11" key="1">
    <citation type="submission" date="2014-08" db="EMBL/GenBank/DDBJ databases">
        <title>Complete genome sequence of Corynebacterium flavescens OJ8(T)(=DSM 20296(T)), isolated from cheese.</title>
        <authorList>
            <person name="Ruckert C."/>
            <person name="Albersmeier A."/>
            <person name="Winkler A."/>
            <person name="Kalinowski J."/>
        </authorList>
    </citation>
    <scope>NUCLEOTIDE SEQUENCE [LARGE SCALE GENOMIC DNA]</scope>
    <source>
        <strain evidence="9 11">OJ8</strain>
    </source>
</reference>
<dbReference type="Proteomes" id="UP000185479">
    <property type="component" value="Chromosome"/>
</dbReference>
<dbReference type="InterPro" id="IPR052017">
    <property type="entry name" value="TSUP"/>
</dbReference>
<evidence type="ECO:0000256" key="1">
    <source>
        <dbReference type="ARBA" id="ARBA00004651"/>
    </source>
</evidence>
<evidence type="ECO:0000313" key="12">
    <source>
        <dbReference type="Proteomes" id="UP000315353"/>
    </source>
</evidence>
<reference evidence="10 12" key="2">
    <citation type="submission" date="2019-06" db="EMBL/GenBank/DDBJ databases">
        <title>Whole genome shotgun sequence of Corynebacterium flavescens NBRC 14136.</title>
        <authorList>
            <person name="Hosoyama A."/>
            <person name="Uohara A."/>
            <person name="Ohji S."/>
            <person name="Ichikawa N."/>
        </authorList>
    </citation>
    <scope>NUCLEOTIDE SEQUENCE [LARGE SCALE GENOMIC DNA]</scope>
    <source>
        <strain evidence="10 12">NBRC 14136</strain>
    </source>
</reference>
<comment type="similarity">
    <text evidence="2 8">Belongs to the 4-toluene sulfonate uptake permease (TSUP) (TC 2.A.102) family.</text>
</comment>
<feature type="transmembrane region" description="Helical" evidence="8">
    <location>
        <begin position="127"/>
        <end position="150"/>
    </location>
</feature>
<evidence type="ECO:0000256" key="7">
    <source>
        <dbReference type="ARBA" id="ARBA00023136"/>
    </source>
</evidence>
<dbReference type="AlphaFoldDB" id="A0A1L7CP19"/>
<dbReference type="Proteomes" id="UP000315353">
    <property type="component" value="Unassembled WGS sequence"/>
</dbReference>
<dbReference type="GeneID" id="82881145"/>
<dbReference type="RefSeq" id="WP_075730504.1">
    <property type="nucleotide sequence ID" value="NZ_BJNB01000033.1"/>
</dbReference>
<dbReference type="PANTHER" id="PTHR30269:SF37">
    <property type="entry name" value="MEMBRANE TRANSPORTER PROTEIN"/>
    <property type="match status" value="1"/>
</dbReference>
<evidence type="ECO:0000256" key="6">
    <source>
        <dbReference type="ARBA" id="ARBA00022989"/>
    </source>
</evidence>